<evidence type="ECO:0000313" key="4">
    <source>
        <dbReference type="EMBL" id="AJA12006.1"/>
    </source>
</evidence>
<organism evidence="4 5">
    <name type="scientific">Pseudomonas putida S12</name>
    <dbReference type="NCBI Taxonomy" id="1215087"/>
    <lineage>
        <taxon>Bacteria</taxon>
        <taxon>Pseudomonadati</taxon>
        <taxon>Pseudomonadota</taxon>
        <taxon>Gammaproteobacteria</taxon>
        <taxon>Pseudomonadales</taxon>
        <taxon>Pseudomonadaceae</taxon>
        <taxon>Pseudomonas</taxon>
    </lineage>
</organism>
<dbReference type="AlphaFoldDB" id="A0AA34RR96"/>
<evidence type="ECO:0000259" key="3">
    <source>
        <dbReference type="Pfam" id="PF07859"/>
    </source>
</evidence>
<dbReference type="InterPro" id="IPR029058">
    <property type="entry name" value="AB_hydrolase_fold"/>
</dbReference>
<dbReference type="RefSeq" id="WP_019437864.1">
    <property type="nucleotide sequence ID" value="NZ_ALNR01000182.1"/>
</dbReference>
<dbReference type="GO" id="GO:0016787">
    <property type="term" value="F:hydrolase activity"/>
    <property type="evidence" value="ECO:0007669"/>
    <property type="project" value="UniProtKB-KW"/>
</dbReference>
<dbReference type="Proteomes" id="UP000017753">
    <property type="component" value="Chromosome"/>
</dbReference>
<protein>
    <submittedName>
        <fullName evidence="4">Lipase</fullName>
    </submittedName>
</protein>
<dbReference type="InterPro" id="IPR002168">
    <property type="entry name" value="Lipase_GDXG_HIS_AS"/>
</dbReference>
<evidence type="ECO:0000256" key="1">
    <source>
        <dbReference type="ARBA" id="ARBA00010515"/>
    </source>
</evidence>
<dbReference type="Pfam" id="PF07859">
    <property type="entry name" value="Abhydrolase_3"/>
    <property type="match status" value="1"/>
</dbReference>
<dbReference type="InterPro" id="IPR050300">
    <property type="entry name" value="GDXG_lipolytic_enzyme"/>
</dbReference>
<dbReference type="PANTHER" id="PTHR48081">
    <property type="entry name" value="AB HYDROLASE SUPERFAMILY PROTEIN C4A8.06C"/>
    <property type="match status" value="1"/>
</dbReference>
<accession>A0AA34RR96</accession>
<dbReference type="PROSITE" id="PS01173">
    <property type="entry name" value="LIPASE_GDXG_HIS"/>
    <property type="match status" value="1"/>
</dbReference>
<dbReference type="InterPro" id="IPR013094">
    <property type="entry name" value="AB_hydrolase_3"/>
</dbReference>
<gene>
    <name evidence="4" type="ORF">RPPX_01215</name>
</gene>
<keyword evidence="2" id="KW-0378">Hydrolase</keyword>
<evidence type="ECO:0000256" key="2">
    <source>
        <dbReference type="ARBA" id="ARBA00022801"/>
    </source>
</evidence>
<evidence type="ECO:0000313" key="5">
    <source>
        <dbReference type="Proteomes" id="UP000017753"/>
    </source>
</evidence>
<dbReference type="SUPFAM" id="SSF53474">
    <property type="entry name" value="alpha/beta-Hydrolases"/>
    <property type="match status" value="1"/>
</dbReference>
<feature type="domain" description="Alpha/beta hydrolase fold-3" evidence="3">
    <location>
        <begin position="87"/>
        <end position="294"/>
    </location>
</feature>
<dbReference type="PANTHER" id="PTHR48081:SF8">
    <property type="entry name" value="ALPHA_BETA HYDROLASE FOLD-3 DOMAIN-CONTAINING PROTEIN-RELATED"/>
    <property type="match status" value="1"/>
</dbReference>
<name>A0AA34RR96_PSEPU</name>
<comment type="similarity">
    <text evidence="1">Belongs to the 'GDXG' lipolytic enzyme family.</text>
</comment>
<proteinExistence type="inferred from homology"/>
<sequence>MSLNPDLAAYLQLVEAGRSAGKVLPMHALAADEARRQFEESSALIAGKADEPDCISDLSLTTRDGHTLPVRLYRPPQADPALAGAALLYLHGGGYVVGSLDSHDTLCWNLAQDAGVPVIAVGYRLAPQWRFPTASDDALDAWRWLVEQAEALGLDAQRLAVVGDSVGGSLATILANRLAAQRELPAPRLQVMIYPVTDASCRRPSVQRYGSGYLLEAQTLEWFYQQYATVPADRHDPRFSPLLGSIASNSAPALMLIAECDPLHDQGVAYARHLEQAGVAVQLAVIPGVTHDFMRMGSIIEEADEGLAMVVEALQQHL</sequence>
<dbReference type="EMBL" id="CP009974">
    <property type="protein sequence ID" value="AJA12006.1"/>
    <property type="molecule type" value="Genomic_DNA"/>
</dbReference>
<dbReference type="Gene3D" id="3.40.50.1820">
    <property type="entry name" value="alpha/beta hydrolase"/>
    <property type="match status" value="1"/>
</dbReference>
<reference evidence="4 5" key="1">
    <citation type="submission" date="2014-11" db="EMBL/GenBank/DDBJ databases">
        <title>Complete genome sequence of Pseudomonas putida S12 including megaplasmid pTTS12.</title>
        <authorList>
            <person name="Kuepper J."/>
            <person name="Ruijssenaars H.J."/>
            <person name="Blank L.M."/>
            <person name="de Winde J.H."/>
            <person name="Wierckx N."/>
        </authorList>
    </citation>
    <scope>NUCLEOTIDE SEQUENCE [LARGE SCALE GENOMIC DNA]</scope>
    <source>
        <strain evidence="4 5">S12</strain>
    </source>
</reference>
<reference evidence="4 5" key="2">
    <citation type="submission" date="2014-11" db="EMBL/GenBank/DDBJ databases">
        <title>Draft genome sequence of the solvent-tolerant Pseudomonas putida S12 including megaplasmid pTTS12.</title>
        <authorList>
            <person name="Wierckx N."/>
            <person name="Nijkamp J."/>
            <person name="Ballerstedt H."/>
            <person name="Siezen R.J."/>
            <person name="Wels M."/>
            <person name="de Ridder D."/>
            <person name="de Winde J.H."/>
            <person name="Ruijssenaars H.J."/>
        </authorList>
    </citation>
    <scope>NUCLEOTIDE SEQUENCE [LARGE SCALE GENOMIC DNA]</scope>
    <source>
        <strain evidence="4 5">S12</strain>
    </source>
</reference>